<protein>
    <submittedName>
        <fullName evidence="1">Uncharacterized protein</fullName>
    </submittedName>
</protein>
<proteinExistence type="predicted"/>
<dbReference type="AlphaFoldDB" id="A0AAW9S5B9"/>
<dbReference type="Proteomes" id="UP001403385">
    <property type="component" value="Unassembled WGS sequence"/>
</dbReference>
<keyword evidence="2" id="KW-1185">Reference proteome</keyword>
<reference evidence="1 2" key="1">
    <citation type="submission" date="2024-04" db="EMBL/GenBank/DDBJ databases">
        <title>Novel genus in family Flammeovirgaceae.</title>
        <authorList>
            <person name="Nguyen T.H."/>
            <person name="Vuong T.Q."/>
            <person name="Le H."/>
            <person name="Kim S.-G."/>
        </authorList>
    </citation>
    <scope>NUCLEOTIDE SEQUENCE [LARGE SCALE GENOMIC DNA]</scope>
    <source>
        <strain evidence="1 2">JCM 23209</strain>
    </source>
</reference>
<organism evidence="1 2">
    <name type="scientific">Rapidithrix thailandica</name>
    <dbReference type="NCBI Taxonomy" id="413964"/>
    <lineage>
        <taxon>Bacteria</taxon>
        <taxon>Pseudomonadati</taxon>
        <taxon>Bacteroidota</taxon>
        <taxon>Cytophagia</taxon>
        <taxon>Cytophagales</taxon>
        <taxon>Flammeovirgaceae</taxon>
        <taxon>Rapidithrix</taxon>
    </lineage>
</organism>
<name>A0AAW9S5B9_9BACT</name>
<evidence type="ECO:0000313" key="2">
    <source>
        <dbReference type="Proteomes" id="UP001403385"/>
    </source>
</evidence>
<evidence type="ECO:0000313" key="1">
    <source>
        <dbReference type="EMBL" id="MEN7549053.1"/>
    </source>
</evidence>
<sequence>MNDIEKTNQKTHWRTMVSLAYLSDLETLKNTLDALKKDLLEYQTTGILEGQAYLHKVKVKQALVERTEKLYELVKIVQETHAVFRK</sequence>
<comment type="caution">
    <text evidence="1">The sequence shown here is derived from an EMBL/GenBank/DDBJ whole genome shotgun (WGS) entry which is preliminary data.</text>
</comment>
<gene>
    <name evidence="1" type="ORF">AAG747_14105</name>
</gene>
<dbReference type="EMBL" id="JBDKWZ010000007">
    <property type="protein sequence ID" value="MEN7549053.1"/>
    <property type="molecule type" value="Genomic_DNA"/>
</dbReference>
<accession>A0AAW9S5B9</accession>
<dbReference type="RefSeq" id="WP_346821825.1">
    <property type="nucleotide sequence ID" value="NZ_JBDKWZ010000007.1"/>
</dbReference>